<proteinExistence type="predicted"/>
<dbReference type="AlphaFoldDB" id="X1T3L5"/>
<protein>
    <submittedName>
        <fullName evidence="1">Uncharacterized protein</fullName>
    </submittedName>
</protein>
<organism evidence="1">
    <name type="scientific">marine sediment metagenome</name>
    <dbReference type="NCBI Taxonomy" id="412755"/>
    <lineage>
        <taxon>unclassified sequences</taxon>
        <taxon>metagenomes</taxon>
        <taxon>ecological metagenomes</taxon>
    </lineage>
</organism>
<comment type="caution">
    <text evidence="1">The sequence shown here is derived from an EMBL/GenBank/DDBJ whole genome shotgun (WGS) entry which is preliminary data.</text>
</comment>
<dbReference type="EMBL" id="BARW01023805">
    <property type="protein sequence ID" value="GAI99902.1"/>
    <property type="molecule type" value="Genomic_DNA"/>
</dbReference>
<feature type="non-terminal residue" evidence="1">
    <location>
        <position position="1"/>
    </location>
</feature>
<gene>
    <name evidence="1" type="ORF">S12H4_39393</name>
</gene>
<name>X1T3L5_9ZZZZ</name>
<reference evidence="1" key="1">
    <citation type="journal article" date="2014" name="Front. Microbiol.">
        <title>High frequency of phylogenetically diverse reductive dehalogenase-homologous genes in deep subseafloor sedimentary metagenomes.</title>
        <authorList>
            <person name="Kawai M."/>
            <person name="Futagami T."/>
            <person name="Toyoda A."/>
            <person name="Takaki Y."/>
            <person name="Nishi S."/>
            <person name="Hori S."/>
            <person name="Arai W."/>
            <person name="Tsubouchi T."/>
            <person name="Morono Y."/>
            <person name="Uchiyama I."/>
            <person name="Ito T."/>
            <person name="Fujiyama A."/>
            <person name="Inagaki F."/>
            <person name="Takami H."/>
        </authorList>
    </citation>
    <scope>NUCLEOTIDE SEQUENCE</scope>
    <source>
        <strain evidence="1">Expedition CK06-06</strain>
    </source>
</reference>
<evidence type="ECO:0000313" key="1">
    <source>
        <dbReference type="EMBL" id="GAI99902.1"/>
    </source>
</evidence>
<sequence length="68" mass="7785">DRKKPAGASFNLFFFYCLLGLEIKAIIRPIKGLSISERKNVPQYPIFLSRPTKPTRILNAIHRTITIT</sequence>
<accession>X1T3L5</accession>